<dbReference type="EMBL" id="CATQJL010000001">
    <property type="protein sequence ID" value="CAJ0592018.1"/>
    <property type="molecule type" value="Genomic_DNA"/>
</dbReference>
<evidence type="ECO:0000256" key="2">
    <source>
        <dbReference type="SAM" id="SignalP"/>
    </source>
</evidence>
<reference evidence="3" key="1">
    <citation type="submission" date="2023-07" db="EMBL/GenBank/DDBJ databases">
        <authorList>
            <consortium name="CYATHOMIX"/>
        </authorList>
    </citation>
    <scope>NUCLEOTIDE SEQUENCE</scope>
    <source>
        <strain evidence="3">N/A</strain>
    </source>
</reference>
<name>A0AA36DSN9_CYLNA</name>
<keyword evidence="4" id="KW-1185">Reference proteome</keyword>
<evidence type="ECO:0000313" key="3">
    <source>
        <dbReference type="EMBL" id="CAJ0592018.1"/>
    </source>
</evidence>
<dbReference type="Proteomes" id="UP001176961">
    <property type="component" value="Unassembled WGS sequence"/>
</dbReference>
<accession>A0AA36DSN9</accession>
<sequence>MRWLVPIVCVYITAAVALTPAERRALIPTSLRKKLCERTGRSDICDFREDKNIITEEEDSKWSICKYHPEMQFCKWDPLHSPGIPQVPVDLETTTMHWKPAETPFVSKTNFDTPTVIKSPIYIKSAEKTAPTIAPMSGSSMSQEDKSRYDGKLSIERVGSAPTRTANPPEEDDFSDKIMDMKEDVFE</sequence>
<feature type="region of interest" description="Disordered" evidence="1">
    <location>
        <begin position="132"/>
        <end position="187"/>
    </location>
</feature>
<evidence type="ECO:0000313" key="4">
    <source>
        <dbReference type="Proteomes" id="UP001176961"/>
    </source>
</evidence>
<comment type="caution">
    <text evidence="3">The sequence shown here is derived from an EMBL/GenBank/DDBJ whole genome shotgun (WGS) entry which is preliminary data.</text>
</comment>
<proteinExistence type="predicted"/>
<feature type="compositionally biased region" description="Basic and acidic residues" evidence="1">
    <location>
        <begin position="143"/>
        <end position="155"/>
    </location>
</feature>
<feature type="chain" id="PRO_5041222752" evidence="2">
    <location>
        <begin position="18"/>
        <end position="187"/>
    </location>
</feature>
<feature type="compositionally biased region" description="Basic and acidic residues" evidence="1">
    <location>
        <begin position="175"/>
        <end position="187"/>
    </location>
</feature>
<keyword evidence="2" id="KW-0732">Signal</keyword>
<protein>
    <submittedName>
        <fullName evidence="3">Uncharacterized protein</fullName>
    </submittedName>
</protein>
<organism evidence="3 4">
    <name type="scientific">Cylicocyclus nassatus</name>
    <name type="common">Nematode worm</name>
    <dbReference type="NCBI Taxonomy" id="53992"/>
    <lineage>
        <taxon>Eukaryota</taxon>
        <taxon>Metazoa</taxon>
        <taxon>Ecdysozoa</taxon>
        <taxon>Nematoda</taxon>
        <taxon>Chromadorea</taxon>
        <taxon>Rhabditida</taxon>
        <taxon>Rhabditina</taxon>
        <taxon>Rhabditomorpha</taxon>
        <taxon>Strongyloidea</taxon>
        <taxon>Strongylidae</taxon>
        <taxon>Cylicocyclus</taxon>
    </lineage>
</organism>
<dbReference type="AlphaFoldDB" id="A0AA36DSN9"/>
<feature type="signal peptide" evidence="2">
    <location>
        <begin position="1"/>
        <end position="17"/>
    </location>
</feature>
<evidence type="ECO:0000256" key="1">
    <source>
        <dbReference type="SAM" id="MobiDB-lite"/>
    </source>
</evidence>
<gene>
    <name evidence="3" type="ORF">CYNAS_LOCUS4001</name>
</gene>